<name>A0A497E312_UNCAE</name>
<evidence type="ECO:0000313" key="3">
    <source>
        <dbReference type="Proteomes" id="UP000279422"/>
    </source>
</evidence>
<feature type="domain" description="Solute-binding protein family 5" evidence="1">
    <location>
        <begin position="56"/>
        <end position="468"/>
    </location>
</feature>
<comment type="caution">
    <text evidence="2">The sequence shown here is derived from an EMBL/GenBank/DDBJ whole genome shotgun (WGS) entry which is preliminary data.</text>
</comment>
<protein>
    <submittedName>
        <fullName evidence="2">ABC transporter substrate-binding protein</fullName>
    </submittedName>
</protein>
<dbReference type="Proteomes" id="UP000279422">
    <property type="component" value="Unassembled WGS sequence"/>
</dbReference>
<gene>
    <name evidence="2" type="ORF">DRJ00_05800</name>
</gene>
<evidence type="ECO:0000259" key="1">
    <source>
        <dbReference type="Pfam" id="PF00496"/>
    </source>
</evidence>
<dbReference type="GO" id="GO:1904680">
    <property type="term" value="F:peptide transmembrane transporter activity"/>
    <property type="evidence" value="ECO:0007669"/>
    <property type="project" value="TreeGrafter"/>
</dbReference>
<dbReference type="PROSITE" id="PS01040">
    <property type="entry name" value="SBP_BACTERIAL_5"/>
    <property type="match status" value="1"/>
</dbReference>
<dbReference type="PANTHER" id="PTHR30290">
    <property type="entry name" value="PERIPLASMIC BINDING COMPONENT OF ABC TRANSPORTER"/>
    <property type="match status" value="1"/>
</dbReference>
<reference evidence="2 3" key="1">
    <citation type="submission" date="2018-06" db="EMBL/GenBank/DDBJ databases">
        <title>Extensive metabolic versatility and redundancy in microbially diverse, dynamic hydrothermal sediments.</title>
        <authorList>
            <person name="Dombrowski N."/>
            <person name="Teske A."/>
            <person name="Baker B.J."/>
        </authorList>
    </citation>
    <scope>NUCLEOTIDE SEQUENCE [LARGE SCALE GENOMIC DNA]</scope>
    <source>
        <strain evidence="2">B47_G16</strain>
    </source>
</reference>
<proteinExistence type="predicted"/>
<dbReference type="PANTHER" id="PTHR30290:SF62">
    <property type="entry name" value="OLIGOPEPTIDE ABC TRANSPORTER, PERIPLASMIC OLIGOPEPTIDE-BINDING PROTEIN"/>
    <property type="match status" value="1"/>
</dbReference>
<organism evidence="2 3">
    <name type="scientific">Aerophobetes bacterium</name>
    <dbReference type="NCBI Taxonomy" id="2030807"/>
    <lineage>
        <taxon>Bacteria</taxon>
        <taxon>Candidatus Aerophobota</taxon>
    </lineage>
</organism>
<evidence type="ECO:0000313" key="2">
    <source>
        <dbReference type="EMBL" id="RLE08731.1"/>
    </source>
</evidence>
<dbReference type="CDD" id="cd08500">
    <property type="entry name" value="PBP2_NikA_DppA_OppA_like_4"/>
    <property type="match status" value="1"/>
</dbReference>
<dbReference type="EMBL" id="QMPZ01000082">
    <property type="protein sequence ID" value="RLE08731.1"/>
    <property type="molecule type" value="Genomic_DNA"/>
</dbReference>
<dbReference type="InterPro" id="IPR023765">
    <property type="entry name" value="SBP_5_CS"/>
</dbReference>
<dbReference type="Gene3D" id="3.10.105.10">
    <property type="entry name" value="Dipeptide-binding Protein, Domain 3"/>
    <property type="match status" value="1"/>
</dbReference>
<sequence length="589" mass="68638">MEERLPEEPLVIMPVEEIGQYGGTWHRAWMGRADAAGPSRITTERLIRFSRDMKRILPNIAKSWEISEGGKVFTFHLRKGMKWSDGVPFTADDFLFWYEDIILNDELTPAKPVWLKTGGELGKVEKVDDYTIRFRFTKPHGLFLKYLAGPQGHGIAYNPKHYLKQFHPRYTPVEKLEEMAKKEGFKFWYQLFQAKNDRWMNPDLPVITPWKTKTPATEDPFVLERNPYFWKVDPEGNQLPYIDRISHRLVENPDMINFKAMTGELDMQFRHILYTNYPLLMSGREKGNYRVFKYTDDFETNMAIGINLNNKDPVLRKIVQDKRFRIAMSLAMNREEINELCYLGMCKEPRQVAPLPESPYYTKWAEKLAYEYLEYNPQKANELLDEMGLKWDKDHKYRLRPDGKVLALTIEFTPAFGPWADALELIKEYWEAVGVKTAVKSEERSLFYTRKNAADHDVAVWTGAAGMQTVLGPRWYLPYSSESLHAVLYALWYNTGGKSGVEPKGDLRKTLELYDRIKATTDEGEQIQLWDEIMRLNAENLWVLGTLSSPPLIGVVKNNFRNIAEHGIYTWIGHSPGSLDPEQFFIKQK</sequence>
<accession>A0A497E312</accession>
<dbReference type="AlphaFoldDB" id="A0A497E312"/>
<dbReference type="SUPFAM" id="SSF53850">
    <property type="entry name" value="Periplasmic binding protein-like II"/>
    <property type="match status" value="1"/>
</dbReference>
<dbReference type="Gene3D" id="3.40.190.10">
    <property type="entry name" value="Periplasmic binding protein-like II"/>
    <property type="match status" value="1"/>
</dbReference>
<dbReference type="InterPro" id="IPR039424">
    <property type="entry name" value="SBP_5"/>
</dbReference>
<dbReference type="InterPro" id="IPR000914">
    <property type="entry name" value="SBP_5_dom"/>
</dbReference>
<dbReference type="Pfam" id="PF00496">
    <property type="entry name" value="SBP_bac_5"/>
    <property type="match status" value="1"/>
</dbReference>
<dbReference type="GO" id="GO:0015833">
    <property type="term" value="P:peptide transport"/>
    <property type="evidence" value="ECO:0007669"/>
    <property type="project" value="TreeGrafter"/>
</dbReference>